<dbReference type="Gene3D" id="3.10.450.530">
    <property type="entry name" value="Ribonuclease toxin, BrnT, of type II toxin-antitoxin system"/>
    <property type="match status" value="1"/>
</dbReference>
<dbReference type="InterPro" id="IPR007460">
    <property type="entry name" value="BrnT_toxin"/>
</dbReference>
<accession>A0A9X4M3Q6</accession>
<dbReference type="Pfam" id="PF04365">
    <property type="entry name" value="BrnT_toxin"/>
    <property type="match status" value="1"/>
</dbReference>
<keyword evidence="2" id="KW-1185">Reference proteome</keyword>
<protein>
    <submittedName>
        <fullName evidence="1">BrnT family toxin</fullName>
    </submittedName>
</protein>
<evidence type="ECO:0000313" key="1">
    <source>
        <dbReference type="EMBL" id="MDG3493163.1"/>
    </source>
</evidence>
<reference evidence="1" key="1">
    <citation type="submission" date="2019-05" db="EMBL/GenBank/DDBJ databases">
        <title>Whole genome sequencing of Pseudanabaena catenata USMAC16.</title>
        <authorList>
            <person name="Khan Z."/>
            <person name="Omar W.M."/>
            <person name="Convey P."/>
            <person name="Merican F."/>
            <person name="Najimudin N."/>
        </authorList>
    </citation>
    <scope>NUCLEOTIDE SEQUENCE</scope>
    <source>
        <strain evidence="1">USMAC16</strain>
    </source>
</reference>
<name>A0A9X4M3Q6_9CYAN</name>
<comment type="caution">
    <text evidence="1">The sequence shown here is derived from an EMBL/GenBank/DDBJ whole genome shotgun (WGS) entry which is preliminary data.</text>
</comment>
<sequence>MKFDFDPVKATSNLQKHGVSFEEGVTVFSDPLALTINDPVHSEREFRFLTIGMSDRYRLVVVSHTERDGQIRLISVRLATRQERKEYES</sequence>
<gene>
    <name evidence="1" type="ORF">FEV09_01185</name>
</gene>
<dbReference type="AlphaFoldDB" id="A0A9X4M3Q6"/>
<organism evidence="1 2">
    <name type="scientific">Pseudanabaena catenata USMAC16</name>
    <dbReference type="NCBI Taxonomy" id="1855837"/>
    <lineage>
        <taxon>Bacteria</taxon>
        <taxon>Bacillati</taxon>
        <taxon>Cyanobacteriota</taxon>
        <taxon>Cyanophyceae</taxon>
        <taxon>Pseudanabaenales</taxon>
        <taxon>Pseudanabaenaceae</taxon>
        <taxon>Pseudanabaena</taxon>
    </lineage>
</organism>
<dbReference type="InterPro" id="IPR038573">
    <property type="entry name" value="BrnT_sf"/>
</dbReference>
<evidence type="ECO:0000313" key="2">
    <source>
        <dbReference type="Proteomes" id="UP001152872"/>
    </source>
</evidence>
<proteinExistence type="predicted"/>
<dbReference type="Proteomes" id="UP001152872">
    <property type="component" value="Unassembled WGS sequence"/>
</dbReference>
<dbReference type="RefSeq" id="WP_009625191.1">
    <property type="nucleotide sequence ID" value="NZ_VBTY01000005.1"/>
</dbReference>
<dbReference type="EMBL" id="VBTY01000005">
    <property type="protein sequence ID" value="MDG3493163.1"/>
    <property type="molecule type" value="Genomic_DNA"/>
</dbReference>